<evidence type="ECO:0000256" key="26">
    <source>
        <dbReference type="PIRSR" id="PIRSR619791-2"/>
    </source>
</evidence>
<evidence type="ECO:0000256" key="14">
    <source>
        <dbReference type="ARBA" id="ARBA00022824"/>
    </source>
</evidence>
<keyword evidence="16" id="KW-0492">Microsome</keyword>
<comment type="subcellular location">
    <subcellularLocation>
        <location evidence="3">Endoplasmic reticulum membrane</location>
    </subcellularLocation>
    <subcellularLocation>
        <location evidence="2">Microsome membrane</location>
    </subcellularLocation>
</comment>
<evidence type="ECO:0000259" key="29">
    <source>
        <dbReference type="PROSITE" id="PS50026"/>
    </source>
</evidence>
<keyword evidence="12 26" id="KW-0349">Heme</keyword>
<evidence type="ECO:0000313" key="30">
    <source>
        <dbReference type="EMBL" id="ALG96654.1"/>
    </source>
</evidence>
<dbReference type="GO" id="GO:0004601">
    <property type="term" value="F:peroxidase activity"/>
    <property type="evidence" value="ECO:0007669"/>
    <property type="project" value="UniProtKB-KW"/>
</dbReference>
<comment type="pathway">
    <text evidence="4">Lipid metabolism; prostaglandin biosynthesis.</text>
</comment>
<keyword evidence="8" id="KW-0644">Prostaglandin metabolism</keyword>
<keyword evidence="18 30" id="KW-0560">Oxidoreductase</keyword>
<comment type="cofactor">
    <cofactor evidence="1">
        <name>heme b</name>
        <dbReference type="ChEBI" id="CHEBI:60344"/>
    </cofactor>
</comment>
<dbReference type="InterPro" id="IPR010255">
    <property type="entry name" value="Haem_peroxidase_sf"/>
</dbReference>
<evidence type="ECO:0000256" key="16">
    <source>
        <dbReference type="ARBA" id="ARBA00022848"/>
    </source>
</evidence>
<dbReference type="InterPro" id="IPR050783">
    <property type="entry name" value="Oxylipin_biosynth_metab"/>
</dbReference>
<feature type="signal peptide" evidence="28">
    <location>
        <begin position="1"/>
        <end position="22"/>
    </location>
</feature>
<proteinExistence type="evidence at transcript level"/>
<dbReference type="GO" id="GO:0020037">
    <property type="term" value="F:heme binding"/>
    <property type="evidence" value="ECO:0007669"/>
    <property type="project" value="InterPro"/>
</dbReference>
<evidence type="ECO:0000256" key="8">
    <source>
        <dbReference type="ARBA" id="ARBA00022501"/>
    </source>
</evidence>
<evidence type="ECO:0000256" key="10">
    <source>
        <dbReference type="ARBA" id="ARBA00022559"/>
    </source>
</evidence>
<comment type="catalytic activity">
    <reaction evidence="23">
        <text>(9Z,12Z)-octadecadienoate + AH2 + O2 = (9R)-hydroxy-(10E,12Z)-octadecadienoate + A + H2O</text>
        <dbReference type="Rhea" id="RHEA:75447"/>
        <dbReference type="ChEBI" id="CHEBI:13193"/>
        <dbReference type="ChEBI" id="CHEBI:15377"/>
        <dbReference type="ChEBI" id="CHEBI:15379"/>
        <dbReference type="ChEBI" id="CHEBI:17499"/>
        <dbReference type="ChEBI" id="CHEBI:30245"/>
        <dbReference type="ChEBI" id="CHEBI:77895"/>
    </reaction>
    <physiologicalReaction direction="left-to-right" evidence="23">
        <dbReference type="Rhea" id="RHEA:75448"/>
    </physiologicalReaction>
</comment>
<dbReference type="PRINTS" id="PR00457">
    <property type="entry name" value="ANPEROXIDASE"/>
</dbReference>
<feature type="chain" id="PRO_5006830685" description="prostaglandin-endoperoxide synthase" evidence="28">
    <location>
        <begin position="23"/>
        <end position="598"/>
    </location>
</feature>
<evidence type="ECO:0000256" key="25">
    <source>
        <dbReference type="ARBA" id="ARBA00036409"/>
    </source>
</evidence>
<keyword evidence="19 26" id="KW-0408">Iron</keyword>
<feature type="domain" description="EGF-like" evidence="29">
    <location>
        <begin position="29"/>
        <end position="67"/>
    </location>
</feature>
<evidence type="ECO:0000256" key="19">
    <source>
        <dbReference type="ARBA" id="ARBA00023004"/>
    </source>
</evidence>
<comment type="similarity">
    <text evidence="5">Belongs to the prostaglandin G/H synthase family.</text>
</comment>
<keyword evidence="13 26" id="KW-0479">Metal-binding</keyword>
<keyword evidence="21" id="KW-0275">Fatty acid biosynthesis</keyword>
<dbReference type="GO" id="GO:0004666">
    <property type="term" value="F:prostaglandin-endoperoxide synthase activity"/>
    <property type="evidence" value="ECO:0007669"/>
    <property type="project" value="UniProtKB-EC"/>
</dbReference>
<comment type="catalytic activity">
    <reaction evidence="22">
        <text>(9Z,12Z)-octadecadienoate + AH2 + O2 = (9S)-hydroxy-(10E,12Z)-octadecadienoate + A + H2O</text>
        <dbReference type="Rhea" id="RHEA:75459"/>
        <dbReference type="ChEBI" id="CHEBI:13193"/>
        <dbReference type="ChEBI" id="CHEBI:15377"/>
        <dbReference type="ChEBI" id="CHEBI:15379"/>
        <dbReference type="ChEBI" id="CHEBI:17499"/>
        <dbReference type="ChEBI" id="CHEBI:30245"/>
        <dbReference type="ChEBI" id="CHEBI:77852"/>
    </reaction>
    <physiologicalReaction direction="left-to-right" evidence="22">
        <dbReference type="Rhea" id="RHEA:75460"/>
    </physiologicalReaction>
</comment>
<dbReference type="EC" id="1.14.99.1" evidence="7"/>
<dbReference type="PANTHER" id="PTHR11903:SF39">
    <property type="entry name" value="PROSTAGLANDIN G_H SYNTHASE 2-LIKE"/>
    <property type="match status" value="1"/>
</dbReference>
<evidence type="ECO:0000256" key="18">
    <source>
        <dbReference type="ARBA" id="ARBA00023002"/>
    </source>
</evidence>
<dbReference type="GO" id="GO:0043005">
    <property type="term" value="C:neuron projection"/>
    <property type="evidence" value="ECO:0007669"/>
    <property type="project" value="TreeGrafter"/>
</dbReference>
<dbReference type="GO" id="GO:0005789">
    <property type="term" value="C:endoplasmic reticulum membrane"/>
    <property type="evidence" value="ECO:0007669"/>
    <property type="project" value="UniProtKB-SubCell"/>
</dbReference>
<comment type="catalytic activity">
    <reaction evidence="25">
        <text>(9Z,12Z)-octadecadienoate + AH2 + O2 = (13R)-hydroxy-(9Z,11E)-octadecadienoate + A + H2O</text>
        <dbReference type="Rhea" id="RHEA:75455"/>
        <dbReference type="ChEBI" id="CHEBI:13193"/>
        <dbReference type="ChEBI" id="CHEBI:15377"/>
        <dbReference type="ChEBI" id="CHEBI:15379"/>
        <dbReference type="ChEBI" id="CHEBI:17499"/>
        <dbReference type="ChEBI" id="CHEBI:30245"/>
        <dbReference type="ChEBI" id="CHEBI:136655"/>
    </reaction>
    <physiologicalReaction direction="left-to-right" evidence="25">
        <dbReference type="Rhea" id="RHEA:75456"/>
    </physiologicalReaction>
</comment>
<evidence type="ECO:0000256" key="13">
    <source>
        <dbReference type="ARBA" id="ARBA00022723"/>
    </source>
</evidence>
<dbReference type="PANTHER" id="PTHR11903">
    <property type="entry name" value="PROSTAGLANDIN G/H SYNTHASE"/>
    <property type="match status" value="1"/>
</dbReference>
<evidence type="ECO:0000256" key="11">
    <source>
        <dbReference type="ARBA" id="ARBA00022585"/>
    </source>
</evidence>
<keyword evidence="15" id="KW-0276">Fatty acid metabolism</keyword>
<evidence type="ECO:0000256" key="6">
    <source>
        <dbReference type="ARBA" id="ARBA00011738"/>
    </source>
</evidence>
<dbReference type="PROSITE" id="PS50026">
    <property type="entry name" value="EGF_3"/>
    <property type="match status" value="1"/>
</dbReference>
<evidence type="ECO:0000256" key="17">
    <source>
        <dbReference type="ARBA" id="ARBA00022964"/>
    </source>
</evidence>
<evidence type="ECO:0000256" key="22">
    <source>
        <dbReference type="ARBA" id="ARBA00035976"/>
    </source>
</evidence>
<dbReference type="InterPro" id="IPR037120">
    <property type="entry name" value="Haem_peroxidase_sf_animal"/>
</dbReference>
<comment type="catalytic activity">
    <reaction evidence="24">
        <text>(9Z,12Z)-octadecadienoate + AH2 + O2 = (13S)-hydroxy-(9Z,11E)-octadecadienoate + A + H2O</text>
        <dbReference type="Rhea" id="RHEA:75451"/>
        <dbReference type="ChEBI" id="CHEBI:13193"/>
        <dbReference type="ChEBI" id="CHEBI:15377"/>
        <dbReference type="ChEBI" id="CHEBI:15379"/>
        <dbReference type="ChEBI" id="CHEBI:17499"/>
        <dbReference type="ChEBI" id="CHEBI:30245"/>
        <dbReference type="ChEBI" id="CHEBI:90850"/>
    </reaction>
    <physiologicalReaction direction="left-to-right" evidence="24">
        <dbReference type="Rhea" id="RHEA:75452"/>
    </physiologicalReaction>
</comment>
<evidence type="ECO:0000256" key="1">
    <source>
        <dbReference type="ARBA" id="ARBA00001970"/>
    </source>
</evidence>
<dbReference type="AlphaFoldDB" id="A0A0U2I2E6"/>
<evidence type="ECO:0000256" key="3">
    <source>
        <dbReference type="ARBA" id="ARBA00004586"/>
    </source>
</evidence>
<evidence type="ECO:0000256" key="12">
    <source>
        <dbReference type="ARBA" id="ARBA00022617"/>
    </source>
</evidence>
<keyword evidence="11" id="KW-0643">Prostaglandin biosynthesis</keyword>
<keyword evidence="28" id="KW-0732">Signal</keyword>
<sequence length="598" mass="67734">MTPPKNLLAVVAIVVFCHASLAESDATEGFHPCCSFPCQNQGVCSSRGYSDYECDCTRTGFYGRNCEHATLLKSVELLVRPSPETLHHLLVNYEWLWDIVSYLGPLHRFFMKRVYLSRADNVDTPPIYTSRHEYITMEAAFNLTYYARTLPPVHENCPTPMGVAGKKLQPDAGVVTERLFRRDIFKPSPLNSNVLLPAFAQYFTHQFFKTDKDGPQYQWGGHGVDGSHIYGNDKEASDILRSFRGGRLKSQLLKGEEYPPYLKDAPVHMTYPPNTPDRQKFAIGHEFYGLLPSLFLYSTVWLREHNRVAAILSREHPDWADEQIFQTTKLVIIGETIQVVVNDYVQHLSNYHIRVAFIPDVLFDTPFQYQNRIALEFNHLYHWHPMMPDDVTIGGRTYSMSEQMFHPEIVVEHGVAATTEALASQISGAMTFRNHGNATLSVAKEIILAGRQLRLQSFNQYRKRFHLAPYENFYDLTGNQEMADAMEELYGDIDAVEFYVGLVMEKAAEKAKFGLGILEMGASYSVKGLMSNPICSPEYWKASTFGGQVGFDIVKHASLETVFCQNIRGKCPHVSFELPEELISEQPCTGGGCKNAEL</sequence>
<dbReference type="CDD" id="cd00054">
    <property type="entry name" value="EGF_CA"/>
    <property type="match status" value="1"/>
</dbReference>
<evidence type="ECO:0000256" key="4">
    <source>
        <dbReference type="ARBA" id="ARBA00004702"/>
    </source>
</evidence>
<evidence type="ECO:0000256" key="27">
    <source>
        <dbReference type="PROSITE-ProRule" id="PRU00076"/>
    </source>
</evidence>
<keyword evidence="17" id="KW-0223">Dioxygenase</keyword>
<dbReference type="FunFam" id="2.10.25.10:FF:000235">
    <property type="entry name" value="Prostaglandin G/H synthase 2"/>
    <property type="match status" value="1"/>
</dbReference>
<organism evidence="30">
    <name type="scientific">Simrothiella margaritacea</name>
    <dbReference type="NCBI Taxonomy" id="669227"/>
    <lineage>
        <taxon>Eukaryota</taxon>
        <taxon>Metazoa</taxon>
        <taxon>Spiralia</taxon>
        <taxon>Lophotrochozoa</taxon>
        <taxon>Mollusca</taxon>
        <taxon>Aplacophora</taxon>
        <taxon>Solenogastres</taxon>
        <taxon>Cavibelonia</taxon>
        <taxon>Simrothiellidae</taxon>
        <taxon>Simrothiella</taxon>
    </lineage>
</organism>
<keyword evidence="9" id="KW-0444">Lipid biosynthesis</keyword>
<evidence type="ECO:0000256" key="2">
    <source>
        <dbReference type="ARBA" id="ARBA00004524"/>
    </source>
</evidence>
<dbReference type="PROSITE" id="PS50292">
    <property type="entry name" value="PEROXIDASE_3"/>
    <property type="match status" value="1"/>
</dbReference>
<dbReference type="Gene3D" id="2.10.25.10">
    <property type="entry name" value="Laminin"/>
    <property type="match status" value="1"/>
</dbReference>
<comment type="caution">
    <text evidence="27">Lacks conserved residue(s) required for the propagation of feature annotation.</text>
</comment>
<dbReference type="Gene3D" id="1.10.640.10">
    <property type="entry name" value="Haem peroxidase domain superfamily, animal type"/>
    <property type="match status" value="1"/>
</dbReference>
<evidence type="ECO:0000256" key="15">
    <source>
        <dbReference type="ARBA" id="ARBA00022832"/>
    </source>
</evidence>
<evidence type="ECO:0000256" key="9">
    <source>
        <dbReference type="ARBA" id="ARBA00022516"/>
    </source>
</evidence>
<dbReference type="CDD" id="cd09816">
    <property type="entry name" value="prostaglandin_endoperoxide_synthase"/>
    <property type="match status" value="1"/>
</dbReference>
<reference evidence="30" key="1">
    <citation type="journal article" date="2015" name="J. Mol. Evol.">
        <title>Reconstruction of cyclooxygenase evolution in animals suggests variable, lineage-specific duplications, and homologs with low sequence identity.</title>
        <authorList>
            <person name="Havird J.C."/>
            <person name="Kocot K.M."/>
            <person name="Brannock P.M."/>
            <person name="Cannon J.T."/>
            <person name="Waits D.S."/>
            <person name="Weese D.A."/>
            <person name="Santos S.R."/>
            <person name="Halanych K.M."/>
        </authorList>
    </citation>
    <scope>NUCLEOTIDE SEQUENCE</scope>
</reference>
<name>A0A0U2I2E6_9MOLL</name>
<evidence type="ECO:0000256" key="20">
    <source>
        <dbReference type="ARBA" id="ARBA00023098"/>
    </source>
</evidence>
<dbReference type="InterPro" id="IPR000742">
    <property type="entry name" value="EGF"/>
</dbReference>
<dbReference type="GO" id="GO:0016702">
    <property type="term" value="F:oxidoreductase activity, acting on single donors with incorporation of molecular oxygen, incorporation of two atoms of oxygen"/>
    <property type="evidence" value="ECO:0007669"/>
    <property type="project" value="TreeGrafter"/>
</dbReference>
<dbReference type="GO" id="GO:0019371">
    <property type="term" value="P:cyclooxygenase pathway"/>
    <property type="evidence" value="ECO:0007669"/>
    <property type="project" value="TreeGrafter"/>
</dbReference>
<evidence type="ECO:0000256" key="24">
    <source>
        <dbReference type="ARBA" id="ARBA00036358"/>
    </source>
</evidence>
<gene>
    <name evidence="30" type="primary">COX</name>
</gene>
<keyword evidence="27" id="KW-0245">EGF-like domain</keyword>
<evidence type="ECO:0000256" key="7">
    <source>
        <dbReference type="ARBA" id="ARBA00012440"/>
    </source>
</evidence>
<dbReference type="GO" id="GO:0046872">
    <property type="term" value="F:metal ion binding"/>
    <property type="evidence" value="ECO:0007669"/>
    <property type="project" value="UniProtKB-KW"/>
</dbReference>
<dbReference type="GO" id="GO:0006979">
    <property type="term" value="P:response to oxidative stress"/>
    <property type="evidence" value="ECO:0007669"/>
    <property type="project" value="InterPro"/>
</dbReference>
<dbReference type="InterPro" id="IPR019791">
    <property type="entry name" value="Haem_peroxidase_animal"/>
</dbReference>
<feature type="binding site" description="axial binding residue" evidence="26">
    <location>
        <position position="384"/>
    </location>
    <ligand>
        <name>heme b</name>
        <dbReference type="ChEBI" id="CHEBI:60344"/>
    </ligand>
    <ligandPart>
        <name>Fe</name>
        <dbReference type="ChEBI" id="CHEBI:18248"/>
    </ligandPart>
</feature>
<keyword evidence="14" id="KW-0256">Endoplasmic reticulum</keyword>
<accession>A0A0U2I2E6</accession>
<evidence type="ECO:0000256" key="23">
    <source>
        <dbReference type="ARBA" id="ARBA00036313"/>
    </source>
</evidence>
<keyword evidence="20" id="KW-0443">Lipid metabolism</keyword>
<keyword evidence="10" id="KW-0575">Peroxidase</keyword>
<protein>
    <recommendedName>
        <fullName evidence="7">prostaglandin-endoperoxide synthase</fullName>
        <ecNumber evidence="7">1.14.99.1</ecNumber>
    </recommendedName>
</protein>
<comment type="subunit">
    <text evidence="6">Homodimer.</text>
</comment>
<dbReference type="SUPFAM" id="SSF48113">
    <property type="entry name" value="Heme-dependent peroxidases"/>
    <property type="match status" value="1"/>
</dbReference>
<evidence type="ECO:0000256" key="5">
    <source>
        <dbReference type="ARBA" id="ARBA00008928"/>
    </source>
</evidence>
<evidence type="ECO:0000256" key="28">
    <source>
        <dbReference type="SAM" id="SignalP"/>
    </source>
</evidence>
<dbReference type="Pfam" id="PF03098">
    <property type="entry name" value="An_peroxidase"/>
    <property type="match status" value="1"/>
</dbReference>
<evidence type="ECO:0000256" key="21">
    <source>
        <dbReference type="ARBA" id="ARBA00023160"/>
    </source>
</evidence>
<dbReference type="SUPFAM" id="SSF57196">
    <property type="entry name" value="EGF/Laminin"/>
    <property type="match status" value="1"/>
</dbReference>
<dbReference type="EMBL" id="KM437900">
    <property type="protein sequence ID" value="ALG96654.1"/>
    <property type="molecule type" value="mRNA"/>
</dbReference>